<protein>
    <recommendedName>
        <fullName evidence="3">Transcription elongation factor, GreA/GreB, C-term</fullName>
    </recommendedName>
</protein>
<proteinExistence type="predicted"/>
<evidence type="ECO:0000313" key="1">
    <source>
        <dbReference type="EMBL" id="SEQ06180.1"/>
    </source>
</evidence>
<gene>
    <name evidence="1" type="ORF">SAMN05444005_105157</name>
</gene>
<reference evidence="1 2" key="1">
    <citation type="submission" date="2016-10" db="EMBL/GenBank/DDBJ databases">
        <authorList>
            <person name="de Groot N.N."/>
        </authorList>
    </citation>
    <scope>NUCLEOTIDE SEQUENCE [LARGE SCALE GENOMIC DNA]</scope>
    <source>
        <strain evidence="1 2">DSM 27078</strain>
    </source>
</reference>
<dbReference type="Proteomes" id="UP000198648">
    <property type="component" value="Unassembled WGS sequence"/>
</dbReference>
<dbReference type="OrthoDB" id="667380at2"/>
<organism evidence="1 2">
    <name type="scientific">Flavobacterium urocaniciphilum</name>
    <dbReference type="NCBI Taxonomy" id="1299341"/>
    <lineage>
        <taxon>Bacteria</taxon>
        <taxon>Pseudomonadati</taxon>
        <taxon>Bacteroidota</taxon>
        <taxon>Flavobacteriia</taxon>
        <taxon>Flavobacteriales</taxon>
        <taxon>Flavobacteriaceae</taxon>
        <taxon>Flavobacterium</taxon>
    </lineage>
</organism>
<dbReference type="AlphaFoldDB" id="A0A1H9CY93"/>
<name>A0A1H9CY93_9FLAO</name>
<accession>A0A1H9CY93</accession>
<dbReference type="EMBL" id="FOEI01000005">
    <property type="protein sequence ID" value="SEQ06180.1"/>
    <property type="molecule type" value="Genomic_DNA"/>
</dbReference>
<dbReference type="RefSeq" id="WP_091468616.1">
    <property type="nucleotide sequence ID" value="NZ_FOEI01000005.1"/>
</dbReference>
<evidence type="ECO:0008006" key="3">
    <source>
        <dbReference type="Google" id="ProtNLM"/>
    </source>
</evidence>
<keyword evidence="2" id="KW-1185">Reference proteome</keyword>
<evidence type="ECO:0000313" key="2">
    <source>
        <dbReference type="Proteomes" id="UP000198648"/>
    </source>
</evidence>
<dbReference type="STRING" id="1299341.SAMN05444005_105157"/>
<sequence>MPNFKQKILSQYQTLLQDKIDIYQDLIDSLTEDAQNDAKSSAGDKHETTLSKLHIEQEKIANKLKEALEQQVILSKLDSEQVSDNVVLGSLVKTNHLTVLVATALPKITVDNQTIFAISPQSPLGVQMMHKTINSEFMVNNVAYKILEIL</sequence>